<name>A0A5M9JA41_MONFR</name>
<gene>
    <name evidence="2" type="ORF">EYC84_011626</name>
</gene>
<dbReference type="AlphaFoldDB" id="A0A5M9JA41"/>
<accession>A0A5M9JA41</accession>
<dbReference type="Proteomes" id="UP000322873">
    <property type="component" value="Unassembled WGS sequence"/>
</dbReference>
<organism evidence="2 3">
    <name type="scientific">Monilinia fructicola</name>
    <name type="common">Brown rot fungus</name>
    <name type="synonym">Ciboria fructicola</name>
    <dbReference type="NCBI Taxonomy" id="38448"/>
    <lineage>
        <taxon>Eukaryota</taxon>
        <taxon>Fungi</taxon>
        <taxon>Dikarya</taxon>
        <taxon>Ascomycota</taxon>
        <taxon>Pezizomycotina</taxon>
        <taxon>Leotiomycetes</taxon>
        <taxon>Helotiales</taxon>
        <taxon>Sclerotiniaceae</taxon>
        <taxon>Monilinia</taxon>
    </lineage>
</organism>
<protein>
    <submittedName>
        <fullName evidence="2">Uncharacterized protein</fullName>
    </submittedName>
</protein>
<keyword evidence="3" id="KW-1185">Reference proteome</keyword>
<feature type="region of interest" description="Disordered" evidence="1">
    <location>
        <begin position="1"/>
        <end position="42"/>
    </location>
</feature>
<reference evidence="2 3" key="1">
    <citation type="submission" date="2019-06" db="EMBL/GenBank/DDBJ databases">
        <title>Genome Sequence of the Brown Rot Fungal Pathogen Monilinia fructicola.</title>
        <authorList>
            <person name="De Miccolis Angelini R.M."/>
            <person name="Landi L."/>
            <person name="Abate D."/>
            <person name="Pollastro S."/>
            <person name="Romanazzi G."/>
            <person name="Faretra F."/>
        </authorList>
    </citation>
    <scope>NUCLEOTIDE SEQUENCE [LARGE SCALE GENOMIC DNA]</scope>
    <source>
        <strain evidence="2 3">Mfrc123</strain>
    </source>
</reference>
<sequence length="100" mass="10718">MAEPADGAAYTTDLRGPGQKHESTSKAIASHNHRPRRSARPTRICANFSDGGETGMVVAASRKHRVRGADVVVLDAAALLEKTGVRPLKKTLFLSEIRSP</sequence>
<proteinExistence type="predicted"/>
<evidence type="ECO:0000256" key="1">
    <source>
        <dbReference type="SAM" id="MobiDB-lite"/>
    </source>
</evidence>
<dbReference type="EMBL" id="VICG01000015">
    <property type="protein sequence ID" value="KAA8564732.1"/>
    <property type="molecule type" value="Genomic_DNA"/>
</dbReference>
<evidence type="ECO:0000313" key="2">
    <source>
        <dbReference type="EMBL" id="KAA8564732.1"/>
    </source>
</evidence>
<evidence type="ECO:0000313" key="3">
    <source>
        <dbReference type="Proteomes" id="UP000322873"/>
    </source>
</evidence>
<comment type="caution">
    <text evidence="2">The sequence shown here is derived from an EMBL/GenBank/DDBJ whole genome shotgun (WGS) entry which is preliminary data.</text>
</comment>
<feature type="compositionally biased region" description="Basic residues" evidence="1">
    <location>
        <begin position="31"/>
        <end position="40"/>
    </location>
</feature>